<name>A0A0K8J6V2_9FIRM</name>
<gene>
    <name evidence="4" type="ORF">SD1D_1680</name>
</gene>
<dbReference type="OrthoDB" id="1987504at2"/>
<reference evidence="5" key="1">
    <citation type="submission" date="2015-09" db="EMBL/GenBank/DDBJ databases">
        <authorList>
            <person name="Wibberg D."/>
        </authorList>
    </citation>
    <scope>NUCLEOTIDE SEQUENCE [LARGE SCALE GENOMIC DNA]</scope>
    <source>
        <strain evidence="5">SD1D</strain>
    </source>
</reference>
<organism evidence="4 5">
    <name type="scientific">Herbinix luporum</name>
    <dbReference type="NCBI Taxonomy" id="1679721"/>
    <lineage>
        <taxon>Bacteria</taxon>
        <taxon>Bacillati</taxon>
        <taxon>Bacillota</taxon>
        <taxon>Clostridia</taxon>
        <taxon>Lachnospirales</taxon>
        <taxon>Lachnospiraceae</taxon>
        <taxon>Herbinix</taxon>
    </lineage>
</organism>
<keyword evidence="5" id="KW-1185">Reference proteome</keyword>
<proteinExistence type="predicted"/>
<feature type="coiled-coil region" evidence="1">
    <location>
        <begin position="341"/>
        <end position="368"/>
    </location>
</feature>
<sequence>MAKCKLCNNNVSNGTEYCDDCIEKKDLIDNELYLDNFSIDLEDIEDFDNLDITEDLNHDDVAEIEAALNSDTSVDISEDGDINPQDNIDNEFLQMDNQENQNDNEDMIDSELDDILNELEMFSDDIILEEYNTEDNDYSDKEVKYDNLEDEDNYLEEDELSPENQLLNLLEKFDPENPVDDDVAAITELLGGFAASNDESSHKEEVFDEFEQFAYEAFSAEAEEDSITEIKAESVTETKAELKTELKVEANTTADDLADKSLEVFQEDAPPNDDNKKKKKRRERKSRKKEKAELFVNIEEADIQEIEEITIEPETDKEKKVKGKKVKDKKVKEKKIKEPKVKKAKKVKKTKKAKKERQKQDMTEVIEEMDNGRISLLAASIVFVLFGIMTTLFLFSSKRYSYSISIKSATDYFSRQRYDEAYDKIYGIELKDEDVALYDKIMTVMFVKKQLNSYKSYYKMEKYPEALDALLKGLQRYDKYIELAKMLGIESDFDNIKNQILAELKNVFNLTNEQADSIINSETKAKYSLKIHDVVLKNLYSN</sequence>
<evidence type="ECO:0000313" key="4">
    <source>
        <dbReference type="EMBL" id="CUH93225.1"/>
    </source>
</evidence>
<dbReference type="KEGG" id="hsd:SD1D_1680"/>
<dbReference type="RefSeq" id="WP_058258489.1">
    <property type="nucleotide sequence ID" value="NZ_LN879430.1"/>
</dbReference>
<keyword evidence="3" id="KW-1133">Transmembrane helix</keyword>
<evidence type="ECO:0000256" key="1">
    <source>
        <dbReference type="SAM" id="Coils"/>
    </source>
</evidence>
<accession>A0A0K8J6V2</accession>
<protein>
    <submittedName>
        <fullName evidence="4">Putative membrane protein</fullName>
    </submittedName>
</protein>
<evidence type="ECO:0000313" key="5">
    <source>
        <dbReference type="Proteomes" id="UP000196053"/>
    </source>
</evidence>
<keyword evidence="3" id="KW-0472">Membrane</keyword>
<feature type="transmembrane region" description="Helical" evidence="3">
    <location>
        <begin position="374"/>
        <end position="395"/>
    </location>
</feature>
<dbReference type="Proteomes" id="UP000196053">
    <property type="component" value="Chromosome I"/>
</dbReference>
<evidence type="ECO:0000256" key="3">
    <source>
        <dbReference type="SAM" id="Phobius"/>
    </source>
</evidence>
<dbReference type="AlphaFoldDB" id="A0A0K8J6V2"/>
<keyword evidence="3" id="KW-0812">Transmembrane</keyword>
<dbReference type="EMBL" id="LN879430">
    <property type="protein sequence ID" value="CUH93225.1"/>
    <property type="molecule type" value="Genomic_DNA"/>
</dbReference>
<feature type="region of interest" description="Disordered" evidence="2">
    <location>
        <begin position="249"/>
        <end position="285"/>
    </location>
</feature>
<evidence type="ECO:0000256" key="2">
    <source>
        <dbReference type="SAM" id="MobiDB-lite"/>
    </source>
</evidence>
<keyword evidence="1" id="KW-0175">Coiled coil</keyword>